<evidence type="ECO:0000313" key="4">
    <source>
        <dbReference type="EMBL" id="AZP17419.1"/>
    </source>
</evidence>
<dbReference type="InterPro" id="IPR002477">
    <property type="entry name" value="Peptidoglycan-bd-like"/>
</dbReference>
<dbReference type="RefSeq" id="WP_126271645.1">
    <property type="nucleotide sequence ID" value="NZ_CP034463.1"/>
</dbReference>
<feature type="compositionally biased region" description="Polar residues" evidence="1">
    <location>
        <begin position="20"/>
        <end position="30"/>
    </location>
</feature>
<dbReference type="InterPro" id="IPR036365">
    <property type="entry name" value="PGBD-like_sf"/>
</dbReference>
<feature type="region of interest" description="Disordered" evidence="1">
    <location>
        <begin position="1"/>
        <end position="123"/>
    </location>
</feature>
<organism evidence="4 5">
    <name type="scientific">Streptomyces aquilus</name>
    <dbReference type="NCBI Taxonomy" id="2548456"/>
    <lineage>
        <taxon>Bacteria</taxon>
        <taxon>Bacillati</taxon>
        <taxon>Actinomycetota</taxon>
        <taxon>Actinomycetes</taxon>
        <taxon>Kitasatosporales</taxon>
        <taxon>Streptomycetaceae</taxon>
        <taxon>Streptomyces</taxon>
    </lineage>
</organism>
<name>A0A3Q9C211_9ACTN</name>
<feature type="transmembrane region" description="Helical" evidence="2">
    <location>
        <begin position="127"/>
        <end position="152"/>
    </location>
</feature>
<gene>
    <name evidence="4" type="ORF">EJC51_15605</name>
</gene>
<evidence type="ECO:0000259" key="3">
    <source>
        <dbReference type="Pfam" id="PF01471"/>
    </source>
</evidence>
<accession>A0A3Q9C211</accession>
<keyword evidence="5" id="KW-1185">Reference proteome</keyword>
<dbReference type="Proteomes" id="UP000280197">
    <property type="component" value="Chromosome"/>
</dbReference>
<dbReference type="InterPro" id="IPR036366">
    <property type="entry name" value="PGBDSf"/>
</dbReference>
<feature type="domain" description="Peptidoglycan binding-like" evidence="3">
    <location>
        <begin position="256"/>
        <end position="314"/>
    </location>
</feature>
<proteinExistence type="predicted"/>
<keyword evidence="2" id="KW-0472">Membrane</keyword>
<feature type="compositionally biased region" description="Basic and acidic residues" evidence="1">
    <location>
        <begin position="32"/>
        <end position="41"/>
    </location>
</feature>
<protein>
    <submittedName>
        <fullName evidence="4">Peptidoglycan-binding protein</fullName>
    </submittedName>
</protein>
<keyword evidence="2" id="KW-0812">Transmembrane</keyword>
<reference evidence="4 5" key="1">
    <citation type="submission" date="2018-12" db="EMBL/GenBank/DDBJ databases">
        <authorList>
            <person name="Li K."/>
        </authorList>
    </citation>
    <scope>NUCLEOTIDE SEQUENCE [LARGE SCALE GENOMIC DNA]</scope>
    <source>
        <strain evidence="5">CR22</strain>
    </source>
</reference>
<feature type="compositionally biased region" description="Low complexity" evidence="1">
    <location>
        <begin position="167"/>
        <end position="234"/>
    </location>
</feature>
<feature type="region of interest" description="Disordered" evidence="1">
    <location>
        <begin position="150"/>
        <end position="258"/>
    </location>
</feature>
<feature type="compositionally biased region" description="Basic and acidic residues" evidence="1">
    <location>
        <begin position="49"/>
        <end position="67"/>
    </location>
</feature>
<evidence type="ECO:0000256" key="1">
    <source>
        <dbReference type="SAM" id="MobiDB-lite"/>
    </source>
</evidence>
<keyword evidence="2" id="KW-1133">Transmembrane helix</keyword>
<evidence type="ECO:0000313" key="5">
    <source>
        <dbReference type="Proteomes" id="UP000280197"/>
    </source>
</evidence>
<dbReference type="Pfam" id="PF01471">
    <property type="entry name" value="PG_binding_1"/>
    <property type="match status" value="1"/>
</dbReference>
<evidence type="ECO:0000256" key="2">
    <source>
        <dbReference type="SAM" id="Phobius"/>
    </source>
</evidence>
<dbReference type="Gene3D" id="1.10.101.10">
    <property type="entry name" value="PGBD-like superfamily/PGBD"/>
    <property type="match status" value="1"/>
</dbReference>
<feature type="compositionally biased region" description="Pro residues" evidence="1">
    <location>
        <begin position="68"/>
        <end position="82"/>
    </location>
</feature>
<feature type="compositionally biased region" description="Basic and acidic residues" evidence="1">
    <location>
        <begin position="154"/>
        <end position="166"/>
    </location>
</feature>
<dbReference type="SUPFAM" id="SSF47090">
    <property type="entry name" value="PGBD-like"/>
    <property type="match status" value="1"/>
</dbReference>
<sequence>MAEKSGHLCPECGAPRGVDNTPSCGCTQRASDALRDAREAEQAAAEDFDPLRIRPYVDLESESREPEAPAPTPAPAPAPAPAPDATMQLRPISVPPPPSPTDLSLFENAPDHESTPDAPRPRNRRTLLLGAVGGALVTVVAAAGLASGLFSYDSPERDTALPKEVRASVPDAPTSSAPASPETSAAPARPTSASPTPSASPSASASPSPSRTSASPTPSASGTSTPTPTAAAPANTENTIGSSEETAPPVLARGSQGEEVVELELRLTQLNLYPRKPGGHYNEAVEDAVTRYQWARGIQVQEYGVYDLATRARLESETTEP</sequence>
<dbReference type="KEGG" id="saqu:EJC51_15605"/>
<feature type="compositionally biased region" description="Polar residues" evidence="1">
    <location>
        <begin position="235"/>
        <end position="245"/>
    </location>
</feature>
<dbReference type="EMBL" id="CP034463">
    <property type="protein sequence ID" value="AZP17419.1"/>
    <property type="molecule type" value="Genomic_DNA"/>
</dbReference>
<dbReference type="AlphaFoldDB" id="A0A3Q9C211"/>